<feature type="domain" description="C2H2-type" evidence="7">
    <location>
        <begin position="466"/>
        <end position="493"/>
    </location>
</feature>
<dbReference type="Gene3D" id="3.30.160.60">
    <property type="entry name" value="Classic Zinc Finger"/>
    <property type="match status" value="7"/>
</dbReference>
<dbReference type="GO" id="GO:0040029">
    <property type="term" value="P:epigenetic regulation of gene expression"/>
    <property type="evidence" value="ECO:0007669"/>
    <property type="project" value="UniProtKB-ARBA"/>
</dbReference>
<dbReference type="FunFam" id="3.30.160.60:FF:000100">
    <property type="entry name" value="Zinc finger 45-like"/>
    <property type="match status" value="1"/>
</dbReference>
<feature type="domain" description="C2H2-type" evidence="7">
    <location>
        <begin position="438"/>
        <end position="465"/>
    </location>
</feature>
<dbReference type="FunFam" id="3.30.160.60:FF:000340">
    <property type="entry name" value="zinc finger protein 473 isoform X1"/>
    <property type="match status" value="1"/>
</dbReference>
<feature type="domain" description="C2H2-type" evidence="7">
    <location>
        <begin position="353"/>
        <end position="380"/>
    </location>
</feature>
<dbReference type="PANTHER" id="PTHR24408">
    <property type="entry name" value="ZINC FINGER PROTEIN"/>
    <property type="match status" value="1"/>
</dbReference>
<dbReference type="GO" id="GO:0008270">
    <property type="term" value="F:zinc ion binding"/>
    <property type="evidence" value="ECO:0007669"/>
    <property type="project" value="UniProtKB-KW"/>
</dbReference>
<dbReference type="InterPro" id="IPR013087">
    <property type="entry name" value="Znf_C2H2_type"/>
</dbReference>
<feature type="domain" description="C2H2-type" evidence="7">
    <location>
        <begin position="381"/>
        <end position="409"/>
    </location>
</feature>
<keyword evidence="1" id="KW-0479">Metal-binding</keyword>
<dbReference type="InterPro" id="IPR036236">
    <property type="entry name" value="Znf_C2H2_sf"/>
</dbReference>
<evidence type="ECO:0000259" key="7">
    <source>
        <dbReference type="PROSITE" id="PS50157"/>
    </source>
</evidence>
<dbReference type="SUPFAM" id="SSF57667">
    <property type="entry name" value="beta-beta-alpha zinc fingers"/>
    <property type="match status" value="4"/>
</dbReference>
<name>A0A7R8UTN9_HERIL</name>
<accession>A0A7R8UTN9</accession>
<dbReference type="GO" id="GO:0000981">
    <property type="term" value="F:DNA-binding transcription factor activity, RNA polymerase II-specific"/>
    <property type="evidence" value="ECO:0007669"/>
    <property type="project" value="TreeGrafter"/>
</dbReference>
<evidence type="ECO:0000256" key="1">
    <source>
        <dbReference type="ARBA" id="ARBA00022723"/>
    </source>
</evidence>
<dbReference type="PROSITE" id="PS00028">
    <property type="entry name" value="ZINC_FINGER_C2H2_1"/>
    <property type="match status" value="9"/>
</dbReference>
<dbReference type="Proteomes" id="UP000594454">
    <property type="component" value="Chromosome 4"/>
</dbReference>
<feature type="domain" description="C2H2-type" evidence="7">
    <location>
        <begin position="410"/>
        <end position="437"/>
    </location>
</feature>
<proteinExistence type="predicted"/>
<dbReference type="GO" id="GO:0005634">
    <property type="term" value="C:nucleus"/>
    <property type="evidence" value="ECO:0007669"/>
    <property type="project" value="UniProtKB-ARBA"/>
</dbReference>
<dbReference type="PANTHER" id="PTHR24408:SF58">
    <property type="entry name" value="TRANSCRIPTION FACTOR (TFIIIA), PUTATIVE (AFU_ORTHOLOGUE AFUA_1G05150)-RELATED"/>
    <property type="match status" value="1"/>
</dbReference>
<reference evidence="8 9" key="1">
    <citation type="submission" date="2020-11" db="EMBL/GenBank/DDBJ databases">
        <authorList>
            <person name="Wallbank WR R."/>
            <person name="Pardo Diaz C."/>
            <person name="Kozak K."/>
            <person name="Martin S."/>
            <person name="Jiggins C."/>
            <person name="Moest M."/>
            <person name="Warren A I."/>
            <person name="Generalovic N T."/>
            <person name="Byers J.R.P. K."/>
            <person name="Montejo-Kovacevich G."/>
            <person name="Yen C E."/>
        </authorList>
    </citation>
    <scope>NUCLEOTIDE SEQUENCE [LARGE SCALE GENOMIC DNA]</scope>
</reference>
<keyword evidence="9" id="KW-1185">Reference proteome</keyword>
<keyword evidence="3 5" id="KW-0863">Zinc-finger</keyword>
<dbReference type="FunFam" id="3.30.160.60:FF:000690">
    <property type="entry name" value="Zinc finger protein 354C"/>
    <property type="match status" value="1"/>
</dbReference>
<dbReference type="GO" id="GO:0000785">
    <property type="term" value="C:chromatin"/>
    <property type="evidence" value="ECO:0007669"/>
    <property type="project" value="UniProtKB-ARBA"/>
</dbReference>
<protein>
    <recommendedName>
        <fullName evidence="7">C2H2-type domain-containing protein</fullName>
    </recommendedName>
</protein>
<dbReference type="AlphaFoldDB" id="A0A7R8UTN9"/>
<evidence type="ECO:0000256" key="2">
    <source>
        <dbReference type="ARBA" id="ARBA00022737"/>
    </source>
</evidence>
<keyword evidence="2" id="KW-0677">Repeat</keyword>
<feature type="domain" description="C2H2-type" evidence="7">
    <location>
        <begin position="494"/>
        <end position="521"/>
    </location>
</feature>
<dbReference type="EMBL" id="LR899012">
    <property type="protein sequence ID" value="CAD7086816.1"/>
    <property type="molecule type" value="Genomic_DNA"/>
</dbReference>
<evidence type="ECO:0000256" key="4">
    <source>
        <dbReference type="ARBA" id="ARBA00022833"/>
    </source>
</evidence>
<evidence type="ECO:0000256" key="6">
    <source>
        <dbReference type="SAM" id="MobiDB-lite"/>
    </source>
</evidence>
<dbReference type="Pfam" id="PF00096">
    <property type="entry name" value="zf-C2H2"/>
    <property type="match status" value="6"/>
</dbReference>
<organism evidence="8 9">
    <name type="scientific">Hermetia illucens</name>
    <name type="common">Black soldier fly</name>
    <dbReference type="NCBI Taxonomy" id="343691"/>
    <lineage>
        <taxon>Eukaryota</taxon>
        <taxon>Metazoa</taxon>
        <taxon>Ecdysozoa</taxon>
        <taxon>Arthropoda</taxon>
        <taxon>Hexapoda</taxon>
        <taxon>Insecta</taxon>
        <taxon>Pterygota</taxon>
        <taxon>Neoptera</taxon>
        <taxon>Endopterygota</taxon>
        <taxon>Diptera</taxon>
        <taxon>Brachycera</taxon>
        <taxon>Stratiomyomorpha</taxon>
        <taxon>Stratiomyidae</taxon>
        <taxon>Hermetiinae</taxon>
        <taxon>Hermetia</taxon>
    </lineage>
</organism>
<feature type="region of interest" description="Disordered" evidence="6">
    <location>
        <begin position="180"/>
        <end position="204"/>
    </location>
</feature>
<keyword evidence="4" id="KW-0862">Zinc</keyword>
<dbReference type="PROSITE" id="PS50157">
    <property type="entry name" value="ZINC_FINGER_C2H2_2"/>
    <property type="match status" value="9"/>
</dbReference>
<feature type="region of interest" description="Disordered" evidence="6">
    <location>
        <begin position="235"/>
        <end position="283"/>
    </location>
</feature>
<feature type="domain" description="C2H2-type" evidence="7">
    <location>
        <begin position="289"/>
        <end position="312"/>
    </location>
</feature>
<evidence type="ECO:0000256" key="3">
    <source>
        <dbReference type="ARBA" id="ARBA00022771"/>
    </source>
</evidence>
<evidence type="ECO:0000256" key="5">
    <source>
        <dbReference type="PROSITE-ProRule" id="PRU00042"/>
    </source>
</evidence>
<dbReference type="Pfam" id="PF13894">
    <property type="entry name" value="zf-C2H2_4"/>
    <property type="match status" value="1"/>
</dbReference>
<feature type="compositionally biased region" description="Basic and acidic residues" evidence="6">
    <location>
        <begin position="180"/>
        <end position="196"/>
    </location>
</feature>
<gene>
    <name evidence="8" type="ORF">HERILL_LOCUS9559</name>
</gene>
<feature type="domain" description="C2H2-type" evidence="7">
    <location>
        <begin position="522"/>
        <end position="544"/>
    </location>
</feature>
<dbReference type="GO" id="GO:0003682">
    <property type="term" value="F:chromatin binding"/>
    <property type="evidence" value="ECO:0007669"/>
    <property type="project" value="UniProtKB-ARBA"/>
</dbReference>
<dbReference type="InParanoid" id="A0A7R8UTN9"/>
<feature type="domain" description="C2H2-type" evidence="7">
    <location>
        <begin position="150"/>
        <end position="182"/>
    </location>
</feature>
<dbReference type="SMART" id="SM00355">
    <property type="entry name" value="ZnF_C2H2"/>
    <property type="match status" value="12"/>
</dbReference>
<evidence type="ECO:0000313" key="8">
    <source>
        <dbReference type="EMBL" id="CAD7086816.1"/>
    </source>
</evidence>
<evidence type="ECO:0000313" key="9">
    <source>
        <dbReference type="Proteomes" id="UP000594454"/>
    </source>
</evidence>
<dbReference type="OrthoDB" id="427030at2759"/>
<dbReference type="GO" id="GO:0043565">
    <property type="term" value="F:sequence-specific DNA binding"/>
    <property type="evidence" value="ECO:0007669"/>
    <property type="project" value="UniProtKB-ARBA"/>
</dbReference>
<sequence length="550" mass="63303">MSNKRQMKSTKTDQINNFHVSDLFTSHDVMSLLSIEFVDPESLEIKNETIEEDISNAYSEKSCSDSGVPNAKCGEIFTSSNCGFILMCAFCGDCYRNIPEFGEHLHQHHKNQDVDFYESLWDSENEASVDSFGRDEEHDVDDCEALEEEFECETCKKQFVSHRLLEQHKCQSVSSQHISETKEEGAEKVDSKHPVKNESSNSKWSCNVCNEQCPSQQLLRQHKCKLSKKSKEKSVVKDTPDNLETTEESSQQIPEDHSDFTNNSKKQNDLSKPGSKSKRPQGKKVNPDFYCEICDQLFSYKSFFRKHGMRHAVAPIALQNDPEYLKCHYCGLKLANNAEWYDHENSHTEDTKYKCPCCPKSFKRRYQLKLHANSHTGDRPYKCPHCKAAFSNPTNMQTHVKRVHLRLMPHECTLCDKKFVKPVELTIHMRQHTGEKPYQCEECGKKFILAVQLNEHRRRHANLRDAKCPLCPMAFNGKKMLSRHMVKHSDLRPHKCATCGQAFSRKNALVAHTKIHQDFKEYVCPICGKAFAQRAGLYSHKKSHVTPLNS</sequence>